<gene>
    <name evidence="2" type="ORF">WQQ_35410</name>
</gene>
<dbReference type="STRING" id="1172194.WQQ_35410"/>
<dbReference type="GO" id="GO:0003825">
    <property type="term" value="F:alpha,alpha-trehalose-phosphate synthase (UDP-forming) activity"/>
    <property type="evidence" value="ECO:0007669"/>
    <property type="project" value="TreeGrafter"/>
</dbReference>
<sequence length="454" mass="52152">MRRLVAVSNRVSSLRAAPLAGGLAVALADALRENRGLWFGWSGKTVDVANDEPHVSREGEVTSATVDLTQEDHDAYYSGFANRCLWPLFHFRLDLTGYDRAHYEAYKRVNLRFAQSLLPLLEQDDLVWVHDYHLFPIGRELRKLGAKQRLGFFLHIPFPPRELLTTLPQHLSLVKALFEYDLVGFQIEDDVKRLAAYVEQDLGGKVGHGWMEAFGKRLRIQAFPVGIDTARFHDFGFSTHGEREYQRMREFLRDRDQIIGVDRLDYSKGLVRRMNAYELLLDRHPESHGRVTYLQVAPISRGEVTAYRDFRRELEQHAASMNGRFGRVDWVPVRYVNEAIPRRRLAGLYRASRIGLVTPMRDGMNLVAKEYVAAQDEADPGVLILSRFAGAAQEMRDALLVNPYDTEEVATALETARTMAVDERRRRHQSLMRGLLENDVAQWSRRFLEALTTE</sequence>
<comment type="caution">
    <text evidence="2">The sequence shown here is derived from an EMBL/GenBank/DDBJ whole genome shotgun (WGS) entry which is preliminary data.</text>
</comment>
<evidence type="ECO:0000256" key="1">
    <source>
        <dbReference type="ARBA" id="ARBA00008799"/>
    </source>
</evidence>
<dbReference type="GO" id="GO:0005992">
    <property type="term" value="P:trehalose biosynthetic process"/>
    <property type="evidence" value="ECO:0007669"/>
    <property type="project" value="InterPro"/>
</dbReference>
<protein>
    <submittedName>
        <fullName evidence="2">Alpha,alpha-trehalose-phosphate synthase</fullName>
    </submittedName>
</protein>
<comment type="similarity">
    <text evidence="1">Belongs to the glycosyltransferase 20 family.</text>
</comment>
<name>I8HY17_9GAMM</name>
<dbReference type="PATRIC" id="fig|1172194.4.peg.3438"/>
<dbReference type="OrthoDB" id="9815690at2"/>
<proteinExistence type="inferred from homology"/>
<dbReference type="Pfam" id="PF00982">
    <property type="entry name" value="Glyco_transf_20"/>
    <property type="match status" value="1"/>
</dbReference>
<dbReference type="Proteomes" id="UP000003704">
    <property type="component" value="Unassembled WGS sequence"/>
</dbReference>
<reference evidence="2 3" key="1">
    <citation type="journal article" date="2012" name="J. Bacteriol.">
        <title>Genome Sequence of n-Alkane-Degrading Hydrocarboniphaga effusa Strain AP103T (ATCC BAA-332T).</title>
        <authorList>
            <person name="Chang H.K."/>
            <person name="Zylstra G.J."/>
            <person name="Chae J.C."/>
        </authorList>
    </citation>
    <scope>NUCLEOTIDE SEQUENCE [LARGE SCALE GENOMIC DNA]</scope>
    <source>
        <strain evidence="2 3">AP103</strain>
    </source>
</reference>
<dbReference type="InterPro" id="IPR001830">
    <property type="entry name" value="Glyco_trans_20"/>
</dbReference>
<evidence type="ECO:0000313" key="3">
    <source>
        <dbReference type="Proteomes" id="UP000003704"/>
    </source>
</evidence>
<dbReference type="RefSeq" id="WP_007186480.1">
    <property type="nucleotide sequence ID" value="NZ_AKGD01000003.1"/>
</dbReference>
<dbReference type="EMBL" id="AKGD01000003">
    <property type="protein sequence ID" value="EIT68346.1"/>
    <property type="molecule type" value="Genomic_DNA"/>
</dbReference>
<evidence type="ECO:0000313" key="2">
    <source>
        <dbReference type="EMBL" id="EIT68346.1"/>
    </source>
</evidence>
<dbReference type="PANTHER" id="PTHR10788">
    <property type="entry name" value="TREHALOSE-6-PHOSPHATE SYNTHASE"/>
    <property type="match status" value="1"/>
</dbReference>
<accession>I8HY17</accession>
<dbReference type="AlphaFoldDB" id="I8HY17"/>
<dbReference type="Gene3D" id="3.40.50.2000">
    <property type="entry name" value="Glycogen Phosphorylase B"/>
    <property type="match status" value="2"/>
</dbReference>
<dbReference type="SUPFAM" id="SSF53756">
    <property type="entry name" value="UDP-Glycosyltransferase/glycogen phosphorylase"/>
    <property type="match status" value="1"/>
</dbReference>
<dbReference type="PANTHER" id="PTHR10788:SF106">
    <property type="entry name" value="BCDNA.GH08860"/>
    <property type="match status" value="1"/>
</dbReference>
<dbReference type="CDD" id="cd03788">
    <property type="entry name" value="GT20_TPS"/>
    <property type="match status" value="1"/>
</dbReference>
<organism evidence="2 3">
    <name type="scientific">Hydrocarboniphaga effusa AP103</name>
    <dbReference type="NCBI Taxonomy" id="1172194"/>
    <lineage>
        <taxon>Bacteria</taxon>
        <taxon>Pseudomonadati</taxon>
        <taxon>Pseudomonadota</taxon>
        <taxon>Gammaproteobacteria</taxon>
        <taxon>Nevskiales</taxon>
        <taxon>Nevskiaceae</taxon>
        <taxon>Hydrocarboniphaga</taxon>
    </lineage>
</organism>
<keyword evidence="3" id="KW-1185">Reference proteome</keyword>